<dbReference type="PANTHER" id="PTHR30111">
    <property type="entry name" value="33 KDA CHAPERONIN"/>
    <property type="match status" value="1"/>
</dbReference>
<name>A0A1I7MTH3_9HYPH</name>
<organism evidence="6 7">
    <name type="scientific">Hyphomicrobium facile</name>
    <dbReference type="NCBI Taxonomy" id="51670"/>
    <lineage>
        <taxon>Bacteria</taxon>
        <taxon>Pseudomonadati</taxon>
        <taxon>Pseudomonadota</taxon>
        <taxon>Alphaproteobacteria</taxon>
        <taxon>Hyphomicrobiales</taxon>
        <taxon>Hyphomicrobiaceae</taxon>
        <taxon>Hyphomicrobium</taxon>
    </lineage>
</organism>
<gene>
    <name evidence="6" type="ORF">SAMN04488557_0039</name>
</gene>
<keyword evidence="2" id="KW-0862">Zinc</keyword>
<dbReference type="GO" id="GO:0042026">
    <property type="term" value="P:protein refolding"/>
    <property type="evidence" value="ECO:0007669"/>
    <property type="project" value="TreeGrafter"/>
</dbReference>
<dbReference type="OrthoDB" id="9793753at2"/>
<keyword evidence="5" id="KW-0676">Redox-active center</keyword>
<keyword evidence="4" id="KW-0143">Chaperone</keyword>
<dbReference type="Pfam" id="PF01430">
    <property type="entry name" value="HSP33"/>
    <property type="match status" value="1"/>
</dbReference>
<dbReference type="InterPro" id="IPR016154">
    <property type="entry name" value="Heat_shock_Hsp33_C"/>
</dbReference>
<evidence type="ECO:0000256" key="2">
    <source>
        <dbReference type="ARBA" id="ARBA00022833"/>
    </source>
</evidence>
<dbReference type="PANTHER" id="PTHR30111:SF1">
    <property type="entry name" value="33 KDA CHAPERONIN"/>
    <property type="match status" value="1"/>
</dbReference>
<dbReference type="GO" id="GO:0051082">
    <property type="term" value="F:unfolded protein binding"/>
    <property type="evidence" value="ECO:0007669"/>
    <property type="project" value="InterPro"/>
</dbReference>
<sequence>MPVDTPPKSTATPPAIPADDVVVAFRTQNSNIRGRLVRLGATLDQIVVPHAMPDLPGRALSEALALAALCGSALPQGGNLNLLTRSDGPVSILVADYTASGRLRGYARYDAEKIAEIARSGTRHETAAALGNGHLAITLDSGPGQERYQGVLAFESAPLSVTTASYFQQRENLPTFIRTAVAEHYVAPRQAAQSDTRWHRRAGGLMVQSVSASLEGGVEQDDDWKRVEMLAATVEDIELLDPGLTLERLLLRLFHEEAVAIERVIPLSSFCRCSREKVENVLLAFGANELSDMLDDNGKIVVTCEFCTARYEFSLDDLRAAGG</sequence>
<dbReference type="SUPFAM" id="SSF118352">
    <property type="entry name" value="HSP33 redox switch-like"/>
    <property type="match status" value="1"/>
</dbReference>
<proteinExistence type="predicted"/>
<dbReference type="Gene3D" id="3.55.30.10">
    <property type="entry name" value="Hsp33 domain"/>
    <property type="match status" value="1"/>
</dbReference>
<accession>A0A1I7MTH3</accession>
<dbReference type="Gene3D" id="3.90.1280.10">
    <property type="entry name" value="HSP33 redox switch-like"/>
    <property type="match status" value="1"/>
</dbReference>
<evidence type="ECO:0000256" key="1">
    <source>
        <dbReference type="ARBA" id="ARBA00022490"/>
    </source>
</evidence>
<dbReference type="InterPro" id="IPR023212">
    <property type="entry name" value="Hsp33_helix_hairpin_bin_dom_sf"/>
</dbReference>
<protein>
    <submittedName>
        <fullName evidence="6">Molecular chaperone Hsp33</fullName>
    </submittedName>
</protein>
<evidence type="ECO:0000256" key="3">
    <source>
        <dbReference type="ARBA" id="ARBA00023157"/>
    </source>
</evidence>
<dbReference type="STRING" id="51670.SAMN04488557_0039"/>
<evidence type="ECO:0000256" key="4">
    <source>
        <dbReference type="ARBA" id="ARBA00023186"/>
    </source>
</evidence>
<dbReference type="Proteomes" id="UP000199423">
    <property type="component" value="Unassembled WGS sequence"/>
</dbReference>
<dbReference type="PIRSF" id="PIRSF005261">
    <property type="entry name" value="Heat_shock_Hsp33"/>
    <property type="match status" value="1"/>
</dbReference>
<keyword evidence="1" id="KW-0963">Cytoplasm</keyword>
<keyword evidence="7" id="KW-1185">Reference proteome</keyword>
<dbReference type="Gene3D" id="1.10.287.480">
    <property type="entry name" value="helix hairpin bin"/>
    <property type="match status" value="1"/>
</dbReference>
<dbReference type="InterPro" id="IPR000397">
    <property type="entry name" value="Heat_shock_Hsp33"/>
</dbReference>
<reference evidence="7" key="1">
    <citation type="submission" date="2016-10" db="EMBL/GenBank/DDBJ databases">
        <authorList>
            <person name="Varghese N."/>
            <person name="Submissions S."/>
        </authorList>
    </citation>
    <scope>NUCLEOTIDE SEQUENCE [LARGE SCALE GENOMIC DNA]</scope>
    <source>
        <strain evidence="7">DSM 1565</strain>
    </source>
</reference>
<dbReference type="EMBL" id="FPCH01000001">
    <property type="protein sequence ID" value="SFV25701.1"/>
    <property type="molecule type" value="Genomic_DNA"/>
</dbReference>
<evidence type="ECO:0000256" key="5">
    <source>
        <dbReference type="ARBA" id="ARBA00023284"/>
    </source>
</evidence>
<dbReference type="GO" id="GO:0005737">
    <property type="term" value="C:cytoplasm"/>
    <property type="evidence" value="ECO:0007669"/>
    <property type="project" value="InterPro"/>
</dbReference>
<dbReference type="InterPro" id="IPR016153">
    <property type="entry name" value="Heat_shock_Hsp33_N"/>
</dbReference>
<dbReference type="RefSeq" id="WP_092862540.1">
    <property type="nucleotide sequence ID" value="NZ_FPCH01000001.1"/>
</dbReference>
<dbReference type="SUPFAM" id="SSF64397">
    <property type="entry name" value="Hsp33 domain"/>
    <property type="match status" value="1"/>
</dbReference>
<evidence type="ECO:0000313" key="7">
    <source>
        <dbReference type="Proteomes" id="UP000199423"/>
    </source>
</evidence>
<dbReference type="GO" id="GO:0044183">
    <property type="term" value="F:protein folding chaperone"/>
    <property type="evidence" value="ECO:0007669"/>
    <property type="project" value="TreeGrafter"/>
</dbReference>
<evidence type="ECO:0000313" key="6">
    <source>
        <dbReference type="EMBL" id="SFV25701.1"/>
    </source>
</evidence>
<dbReference type="AlphaFoldDB" id="A0A1I7MTH3"/>
<keyword evidence="3" id="KW-1015">Disulfide bond</keyword>